<dbReference type="SUPFAM" id="SSF103473">
    <property type="entry name" value="MFS general substrate transporter"/>
    <property type="match status" value="1"/>
</dbReference>
<evidence type="ECO:0000256" key="2">
    <source>
        <dbReference type="ARBA" id="ARBA00022692"/>
    </source>
</evidence>
<gene>
    <name evidence="7" type="ORF">ROA7023_01788</name>
</gene>
<dbReference type="InterPro" id="IPR036259">
    <property type="entry name" value="MFS_trans_sf"/>
</dbReference>
<feature type="transmembrane region" description="Helical" evidence="5">
    <location>
        <begin position="148"/>
        <end position="168"/>
    </location>
</feature>
<feature type="transmembrane region" description="Helical" evidence="5">
    <location>
        <begin position="250"/>
        <end position="267"/>
    </location>
</feature>
<sequence length="413" mass="42898">MISRAAAGRLPAYSLFAAVLSGAGLPIYIYAPKFYADSYGVSLTALGAVLFALRVLDFVQDPALGWLAERINRGRALWVGAGAAVLALSMLGLFAVVPPIAPLVWFAITITGLFSAFSFLTICFYAQGVAKAGQVRGGHVRLAAWRETGALTGVCIAAVAPTALTSLADSPFAVFAWGFAAVTLLATLVMWPEWTGRARPEATPIRDILSDASARKLLVLALVNATPLAVSSTLFLFYVESRLDAPGWEGPLLVLFFLAAAVSAPLWSAGAERFGTRRALLAAMVLAILSFATTLTLGAGDAAIFAVICLASGAAIGADLTLMPALFARRMAEIAPNGGQGFGLWSLVNKLTLAIAAAVLLPALDAVGFVSGQDNGQAALTALTLLYGLVPIVLKCGAVALLLRLRLPEPARA</sequence>
<reference evidence="7 8" key="1">
    <citation type="submission" date="2017-03" db="EMBL/GenBank/DDBJ databases">
        <authorList>
            <person name="Afonso C.L."/>
            <person name="Miller P.J."/>
            <person name="Scott M.A."/>
            <person name="Spackman E."/>
            <person name="Goraichik I."/>
            <person name="Dimitrov K.M."/>
            <person name="Suarez D.L."/>
            <person name="Swayne D.E."/>
        </authorList>
    </citation>
    <scope>NUCLEOTIDE SEQUENCE [LARGE SCALE GENOMIC DNA]</scope>
    <source>
        <strain evidence="7 8">CECT 7023</strain>
    </source>
</reference>
<keyword evidence="2 5" id="KW-0812">Transmembrane</keyword>
<dbReference type="Pfam" id="PF13347">
    <property type="entry name" value="MFS_2"/>
    <property type="match status" value="1"/>
</dbReference>
<dbReference type="PANTHER" id="PTHR11328">
    <property type="entry name" value="MAJOR FACILITATOR SUPERFAMILY DOMAIN-CONTAINING PROTEIN"/>
    <property type="match status" value="1"/>
</dbReference>
<feature type="transmembrane region" description="Helical" evidence="5">
    <location>
        <begin position="12"/>
        <end position="31"/>
    </location>
</feature>
<feature type="transmembrane region" description="Helical" evidence="5">
    <location>
        <begin position="303"/>
        <end position="322"/>
    </location>
</feature>
<dbReference type="Gene3D" id="1.20.1250.20">
    <property type="entry name" value="MFS general substrate transporter like domains"/>
    <property type="match status" value="2"/>
</dbReference>
<evidence type="ECO:0000313" key="8">
    <source>
        <dbReference type="Proteomes" id="UP000193900"/>
    </source>
</evidence>
<proteinExistence type="inferred from homology"/>
<keyword evidence="8" id="KW-1185">Reference proteome</keyword>
<dbReference type="PANTHER" id="PTHR11328:SF24">
    <property type="entry name" value="MAJOR FACILITATOR SUPERFAMILY (MFS) PROFILE DOMAIN-CONTAINING PROTEIN"/>
    <property type="match status" value="1"/>
</dbReference>
<keyword evidence="3 5" id="KW-1133">Transmembrane helix</keyword>
<feature type="transmembrane region" description="Helical" evidence="5">
    <location>
        <begin position="217"/>
        <end position="238"/>
    </location>
</feature>
<dbReference type="GO" id="GO:0008643">
    <property type="term" value="P:carbohydrate transport"/>
    <property type="evidence" value="ECO:0007669"/>
    <property type="project" value="InterPro"/>
</dbReference>
<evidence type="ECO:0000256" key="3">
    <source>
        <dbReference type="ARBA" id="ARBA00022989"/>
    </source>
</evidence>
<dbReference type="EMBL" id="FWFZ01000007">
    <property type="protein sequence ID" value="SLN43653.1"/>
    <property type="molecule type" value="Genomic_DNA"/>
</dbReference>
<dbReference type="AlphaFoldDB" id="A0A1Y5SNL8"/>
<evidence type="ECO:0000259" key="6">
    <source>
        <dbReference type="PROSITE" id="PS50850"/>
    </source>
</evidence>
<name>A0A1Y5SNL8_9RHOB</name>
<comment type="similarity">
    <text evidence="1">Belongs to the sodium:galactoside symporter (TC 2.A.2) family.</text>
</comment>
<dbReference type="Proteomes" id="UP000193900">
    <property type="component" value="Unassembled WGS sequence"/>
</dbReference>
<feature type="transmembrane region" description="Helical" evidence="5">
    <location>
        <begin position="342"/>
        <end position="364"/>
    </location>
</feature>
<protein>
    <submittedName>
        <fullName evidence="7">Putative symporter YagG</fullName>
    </submittedName>
</protein>
<dbReference type="PROSITE" id="PS50850">
    <property type="entry name" value="MFS"/>
    <property type="match status" value="1"/>
</dbReference>
<feature type="domain" description="Major facilitator superfamily (MFS) profile" evidence="6">
    <location>
        <begin position="213"/>
        <end position="413"/>
    </location>
</feature>
<feature type="transmembrane region" description="Helical" evidence="5">
    <location>
        <begin position="76"/>
        <end position="97"/>
    </location>
</feature>
<organism evidence="7 8">
    <name type="scientific">Roseisalinus antarcticus</name>
    <dbReference type="NCBI Taxonomy" id="254357"/>
    <lineage>
        <taxon>Bacteria</taxon>
        <taxon>Pseudomonadati</taxon>
        <taxon>Pseudomonadota</taxon>
        <taxon>Alphaproteobacteria</taxon>
        <taxon>Rhodobacterales</taxon>
        <taxon>Roseobacteraceae</taxon>
        <taxon>Roseisalinus</taxon>
    </lineage>
</organism>
<feature type="transmembrane region" description="Helical" evidence="5">
    <location>
        <begin position="174"/>
        <end position="196"/>
    </location>
</feature>
<accession>A0A1Y5SNL8</accession>
<keyword evidence="4 5" id="KW-0472">Membrane</keyword>
<dbReference type="GO" id="GO:0015293">
    <property type="term" value="F:symporter activity"/>
    <property type="evidence" value="ECO:0007669"/>
    <property type="project" value="InterPro"/>
</dbReference>
<dbReference type="InterPro" id="IPR020846">
    <property type="entry name" value="MFS_dom"/>
</dbReference>
<feature type="transmembrane region" description="Helical" evidence="5">
    <location>
        <begin position="37"/>
        <end position="56"/>
    </location>
</feature>
<evidence type="ECO:0000256" key="1">
    <source>
        <dbReference type="ARBA" id="ARBA00009617"/>
    </source>
</evidence>
<feature type="transmembrane region" description="Helical" evidence="5">
    <location>
        <begin position="103"/>
        <end position="127"/>
    </location>
</feature>
<evidence type="ECO:0000313" key="7">
    <source>
        <dbReference type="EMBL" id="SLN43653.1"/>
    </source>
</evidence>
<dbReference type="GO" id="GO:0005886">
    <property type="term" value="C:plasma membrane"/>
    <property type="evidence" value="ECO:0007669"/>
    <property type="project" value="TreeGrafter"/>
</dbReference>
<feature type="transmembrane region" description="Helical" evidence="5">
    <location>
        <begin position="384"/>
        <end position="403"/>
    </location>
</feature>
<evidence type="ECO:0000256" key="4">
    <source>
        <dbReference type="ARBA" id="ARBA00023136"/>
    </source>
</evidence>
<evidence type="ECO:0000256" key="5">
    <source>
        <dbReference type="SAM" id="Phobius"/>
    </source>
</evidence>
<dbReference type="InterPro" id="IPR039672">
    <property type="entry name" value="MFS_2"/>
</dbReference>
<feature type="transmembrane region" description="Helical" evidence="5">
    <location>
        <begin position="279"/>
        <end position="297"/>
    </location>
</feature>